<evidence type="ECO:0000256" key="1">
    <source>
        <dbReference type="ARBA" id="ARBA00004651"/>
    </source>
</evidence>
<dbReference type="Gene3D" id="1.20.1720.10">
    <property type="entry name" value="Multidrug resistance protein D"/>
    <property type="match status" value="1"/>
</dbReference>
<feature type="transmembrane region" description="Helical" evidence="8">
    <location>
        <begin position="326"/>
        <end position="343"/>
    </location>
</feature>
<evidence type="ECO:0000259" key="9">
    <source>
        <dbReference type="PROSITE" id="PS50850"/>
    </source>
</evidence>
<keyword evidence="3" id="KW-1003">Cell membrane</keyword>
<feature type="transmembrane region" description="Helical" evidence="8">
    <location>
        <begin position="45"/>
        <end position="63"/>
    </location>
</feature>
<accession>A0ABP3R9D2</accession>
<evidence type="ECO:0000256" key="2">
    <source>
        <dbReference type="ARBA" id="ARBA00022448"/>
    </source>
</evidence>
<feature type="transmembrane region" description="Helical" evidence="8">
    <location>
        <begin position="355"/>
        <end position="377"/>
    </location>
</feature>
<feature type="transmembrane region" description="Helical" evidence="8">
    <location>
        <begin position="132"/>
        <end position="152"/>
    </location>
</feature>
<dbReference type="InterPro" id="IPR036259">
    <property type="entry name" value="MFS_trans_sf"/>
</dbReference>
<evidence type="ECO:0000256" key="7">
    <source>
        <dbReference type="SAM" id="MobiDB-lite"/>
    </source>
</evidence>
<keyword evidence="5 8" id="KW-1133">Transmembrane helix</keyword>
<dbReference type="PANTHER" id="PTHR42718">
    <property type="entry name" value="MAJOR FACILITATOR SUPERFAMILY MULTIDRUG TRANSPORTER MFSC"/>
    <property type="match status" value="1"/>
</dbReference>
<feature type="region of interest" description="Disordered" evidence="7">
    <location>
        <begin position="536"/>
        <end position="555"/>
    </location>
</feature>
<feature type="domain" description="Major facilitator superfamily (MFS) profile" evidence="9">
    <location>
        <begin position="9"/>
        <end position="493"/>
    </location>
</feature>
<feature type="transmembrane region" description="Helical" evidence="8">
    <location>
        <begin position="7"/>
        <end position="33"/>
    </location>
</feature>
<protein>
    <submittedName>
        <fullName evidence="10">MFS transporter</fullName>
    </submittedName>
</protein>
<dbReference type="InterPro" id="IPR011701">
    <property type="entry name" value="MFS"/>
</dbReference>
<feature type="transmembrane region" description="Helical" evidence="8">
    <location>
        <begin position="398"/>
        <end position="415"/>
    </location>
</feature>
<evidence type="ECO:0000256" key="6">
    <source>
        <dbReference type="ARBA" id="ARBA00023136"/>
    </source>
</evidence>
<feature type="transmembrane region" description="Helical" evidence="8">
    <location>
        <begin position="467"/>
        <end position="489"/>
    </location>
</feature>
<gene>
    <name evidence="10" type="ORF">GCM10009547_00800</name>
</gene>
<feature type="transmembrane region" description="Helical" evidence="8">
    <location>
        <begin position="224"/>
        <end position="241"/>
    </location>
</feature>
<dbReference type="SUPFAM" id="SSF103473">
    <property type="entry name" value="MFS general substrate transporter"/>
    <property type="match status" value="1"/>
</dbReference>
<feature type="transmembrane region" description="Helical" evidence="8">
    <location>
        <begin position="164"/>
        <end position="185"/>
    </location>
</feature>
<feature type="transmembrane region" description="Helical" evidence="8">
    <location>
        <begin position="99"/>
        <end position="120"/>
    </location>
</feature>
<evidence type="ECO:0000256" key="4">
    <source>
        <dbReference type="ARBA" id="ARBA00022692"/>
    </source>
</evidence>
<evidence type="ECO:0000313" key="11">
    <source>
        <dbReference type="Proteomes" id="UP001500957"/>
    </source>
</evidence>
<comment type="caution">
    <text evidence="10">The sequence shown here is derived from an EMBL/GenBank/DDBJ whole genome shotgun (WGS) entry which is preliminary data.</text>
</comment>
<organism evidence="10 11">
    <name type="scientific">Sporichthya brevicatena</name>
    <dbReference type="NCBI Taxonomy" id="171442"/>
    <lineage>
        <taxon>Bacteria</taxon>
        <taxon>Bacillati</taxon>
        <taxon>Actinomycetota</taxon>
        <taxon>Actinomycetes</taxon>
        <taxon>Sporichthyales</taxon>
        <taxon>Sporichthyaceae</taxon>
        <taxon>Sporichthya</taxon>
    </lineage>
</organism>
<dbReference type="PANTHER" id="PTHR42718:SF47">
    <property type="entry name" value="METHYL VIOLOGEN RESISTANCE PROTEIN SMVA"/>
    <property type="match status" value="1"/>
</dbReference>
<comment type="subcellular location">
    <subcellularLocation>
        <location evidence="1">Cell membrane</location>
        <topology evidence="1">Multi-pass membrane protein</topology>
    </subcellularLocation>
</comment>
<feature type="transmembrane region" description="Helical" evidence="8">
    <location>
        <begin position="197"/>
        <end position="218"/>
    </location>
</feature>
<evidence type="ECO:0000256" key="8">
    <source>
        <dbReference type="SAM" id="Phobius"/>
    </source>
</evidence>
<sequence length="555" mass="56826">MFGRREWLALVVLVIPAFIVGIDMTVLHLAVAPMSEDLEPTSSELLWIVDSYGFMVAGFLITMGTIGDRMGRRRLWLIGTTAFCLLSVAAFLAETAEALIAARALLGIAGAALSPSTVSLIRTLFSDEKQRLAAISVWAAAWFGGMALGPVVGGGVIEWLGWQWVFLIAVPFMVPALILGPILLPEAKDTEAGRIDLASVALSIAGVIGVIWGLKHIAEKGVDGQAIGAILLGLALVALFIRRQTRLTDPLLDLALLKNPRVSGALSTQTIIVLALGGTQFFIGQHLQLVLGYSALEAGAWLLVPTLAGIVATMAGPELAKKVHPAHLIGGGCAIAAVGMVLLTSPGNDRLTVVLLGYGLLWLGAGPMFALCADLILGSAPEERAGGAGALSETGNEFGLALGIGLVGTAGIALYRRQIDMPAGMSEEQEDAARESLGSALNTAAELPADVGAQLLESGRQAFIDGVTLSAGLGAALCLIGAVLGTFLLSSVDLAGHAHGGSGPVESSGAVEGVPDDGDEAVVDAVELGGVRVGGELDDAALDHPGEPAGGLHGM</sequence>
<proteinExistence type="predicted"/>
<dbReference type="Gene3D" id="1.20.1250.20">
    <property type="entry name" value="MFS general substrate transporter like domains"/>
    <property type="match status" value="1"/>
</dbReference>
<reference evidence="11" key="1">
    <citation type="journal article" date="2019" name="Int. J. Syst. Evol. Microbiol.">
        <title>The Global Catalogue of Microorganisms (GCM) 10K type strain sequencing project: providing services to taxonomists for standard genome sequencing and annotation.</title>
        <authorList>
            <consortium name="The Broad Institute Genomics Platform"/>
            <consortium name="The Broad Institute Genome Sequencing Center for Infectious Disease"/>
            <person name="Wu L."/>
            <person name="Ma J."/>
        </authorList>
    </citation>
    <scope>NUCLEOTIDE SEQUENCE [LARGE SCALE GENOMIC DNA]</scope>
    <source>
        <strain evidence="11">JCM 10671</strain>
    </source>
</reference>
<feature type="transmembrane region" description="Helical" evidence="8">
    <location>
        <begin position="75"/>
        <end position="93"/>
    </location>
</feature>
<dbReference type="RefSeq" id="WP_344600409.1">
    <property type="nucleotide sequence ID" value="NZ_BAAAHE010000001.1"/>
</dbReference>
<dbReference type="Pfam" id="PF07690">
    <property type="entry name" value="MFS_1"/>
    <property type="match status" value="1"/>
</dbReference>
<dbReference type="EMBL" id="BAAAHE010000001">
    <property type="protein sequence ID" value="GAA0603115.1"/>
    <property type="molecule type" value="Genomic_DNA"/>
</dbReference>
<keyword evidence="6 8" id="KW-0472">Membrane</keyword>
<dbReference type="CDD" id="cd17321">
    <property type="entry name" value="MFS_MMR_MDR_like"/>
    <property type="match status" value="1"/>
</dbReference>
<keyword evidence="4 8" id="KW-0812">Transmembrane</keyword>
<dbReference type="InterPro" id="IPR020846">
    <property type="entry name" value="MFS_dom"/>
</dbReference>
<keyword evidence="11" id="KW-1185">Reference proteome</keyword>
<evidence type="ECO:0000256" key="3">
    <source>
        <dbReference type="ARBA" id="ARBA00022475"/>
    </source>
</evidence>
<evidence type="ECO:0000313" key="10">
    <source>
        <dbReference type="EMBL" id="GAA0603115.1"/>
    </source>
</evidence>
<evidence type="ECO:0000256" key="5">
    <source>
        <dbReference type="ARBA" id="ARBA00022989"/>
    </source>
</evidence>
<feature type="transmembrane region" description="Helical" evidence="8">
    <location>
        <begin position="289"/>
        <end position="314"/>
    </location>
</feature>
<name>A0ABP3R9D2_9ACTN</name>
<keyword evidence="2" id="KW-0813">Transport</keyword>
<dbReference type="PROSITE" id="PS50850">
    <property type="entry name" value="MFS"/>
    <property type="match status" value="1"/>
</dbReference>
<dbReference type="Proteomes" id="UP001500957">
    <property type="component" value="Unassembled WGS sequence"/>
</dbReference>